<dbReference type="InterPro" id="IPR004469">
    <property type="entry name" value="PSP"/>
</dbReference>
<dbReference type="InterPro" id="IPR036412">
    <property type="entry name" value="HAD-like_sf"/>
</dbReference>
<evidence type="ECO:0000256" key="3">
    <source>
        <dbReference type="ARBA" id="ARBA00009184"/>
    </source>
</evidence>
<evidence type="ECO:0000256" key="7">
    <source>
        <dbReference type="ARBA" id="ARBA00022801"/>
    </source>
</evidence>
<dbReference type="Gene3D" id="3.40.50.1000">
    <property type="entry name" value="HAD superfamily/HAD-like"/>
    <property type="match status" value="1"/>
</dbReference>
<dbReference type="PANTHER" id="PTHR43344:SF2">
    <property type="entry name" value="PHOSPHOSERINE PHOSPHATASE"/>
    <property type="match status" value="1"/>
</dbReference>
<comment type="pathway">
    <text evidence="2">Amino-acid biosynthesis; L-serine biosynthesis; L-serine from 3-phospho-D-glycerate: step 3/3.</text>
</comment>
<keyword evidence="6" id="KW-0479">Metal-binding</keyword>
<reference evidence="12" key="1">
    <citation type="submission" date="2021-01" db="EMBL/GenBank/DDBJ databases">
        <authorList>
            <person name="Corre E."/>
            <person name="Pelletier E."/>
            <person name="Niang G."/>
            <person name="Scheremetjew M."/>
            <person name="Finn R."/>
            <person name="Kale V."/>
            <person name="Holt S."/>
            <person name="Cochrane G."/>
            <person name="Meng A."/>
            <person name="Brown T."/>
            <person name="Cohen L."/>
        </authorList>
    </citation>
    <scope>NUCLEOTIDE SEQUENCE</scope>
    <source>
        <strain evidence="12">CCMP 769</strain>
    </source>
</reference>
<dbReference type="SFLD" id="SFLDS00003">
    <property type="entry name" value="Haloacid_Dehalogenase"/>
    <property type="match status" value="1"/>
</dbReference>
<keyword evidence="9" id="KW-0718">Serine biosynthesis</keyword>
<dbReference type="SFLD" id="SFLDF00029">
    <property type="entry name" value="phosphoserine_phosphatase"/>
    <property type="match status" value="1"/>
</dbReference>
<dbReference type="SUPFAM" id="SSF56784">
    <property type="entry name" value="HAD-like"/>
    <property type="match status" value="1"/>
</dbReference>
<evidence type="ECO:0000256" key="4">
    <source>
        <dbReference type="ARBA" id="ARBA00012640"/>
    </source>
</evidence>
<dbReference type="GO" id="GO:0006564">
    <property type="term" value="P:L-serine biosynthetic process"/>
    <property type="evidence" value="ECO:0007669"/>
    <property type="project" value="UniProtKB-KW"/>
</dbReference>
<protein>
    <recommendedName>
        <fullName evidence="4">phosphoserine phosphatase</fullName>
        <ecNumber evidence="4">3.1.3.3</ecNumber>
    </recommendedName>
    <alternativeName>
        <fullName evidence="10">O-phosphoserine phosphohydrolase</fullName>
    </alternativeName>
</protein>
<dbReference type="NCBIfam" id="TIGR01488">
    <property type="entry name" value="HAD-SF-IB"/>
    <property type="match status" value="1"/>
</dbReference>
<dbReference type="InterPro" id="IPR023214">
    <property type="entry name" value="HAD_sf"/>
</dbReference>
<dbReference type="GO" id="GO:0036424">
    <property type="term" value="F:L-phosphoserine phosphatase activity"/>
    <property type="evidence" value="ECO:0007669"/>
    <property type="project" value="InterPro"/>
</dbReference>
<proteinExistence type="inferred from homology"/>
<keyword evidence="7" id="KW-0378">Hydrolase</keyword>
<feature type="active site" description="Proton donor" evidence="11">
    <location>
        <position position="166"/>
    </location>
</feature>
<comment type="similarity">
    <text evidence="3">Belongs to the HAD-like hydrolase superfamily. SerB family.</text>
</comment>
<dbReference type="SFLD" id="SFLDG01136">
    <property type="entry name" value="C1.6:_Phosphoserine_Phosphatas"/>
    <property type="match status" value="1"/>
</dbReference>
<organism evidence="12">
    <name type="scientific">Rhodosorus marinus</name>
    <dbReference type="NCBI Taxonomy" id="101924"/>
    <lineage>
        <taxon>Eukaryota</taxon>
        <taxon>Rhodophyta</taxon>
        <taxon>Stylonematophyceae</taxon>
        <taxon>Stylonematales</taxon>
        <taxon>Stylonemataceae</taxon>
        <taxon>Rhodosorus</taxon>
    </lineage>
</organism>
<comment type="cofactor">
    <cofactor evidence="1">
        <name>Mg(2+)</name>
        <dbReference type="ChEBI" id="CHEBI:18420"/>
    </cofactor>
</comment>
<keyword evidence="8" id="KW-0460">Magnesium</keyword>
<name>A0A7S3EJR8_9RHOD</name>
<dbReference type="PANTHER" id="PTHR43344">
    <property type="entry name" value="PHOSPHOSERINE PHOSPHATASE"/>
    <property type="match status" value="1"/>
</dbReference>
<evidence type="ECO:0000256" key="5">
    <source>
        <dbReference type="ARBA" id="ARBA00022605"/>
    </source>
</evidence>
<evidence type="ECO:0000256" key="1">
    <source>
        <dbReference type="ARBA" id="ARBA00001946"/>
    </source>
</evidence>
<evidence type="ECO:0000256" key="8">
    <source>
        <dbReference type="ARBA" id="ARBA00022842"/>
    </source>
</evidence>
<evidence type="ECO:0000256" key="2">
    <source>
        <dbReference type="ARBA" id="ARBA00005135"/>
    </source>
</evidence>
<dbReference type="SFLD" id="SFLDG01137">
    <property type="entry name" value="C1.6.1:_Phosphoserine_Phosphat"/>
    <property type="match status" value="1"/>
</dbReference>
<dbReference type="UniPathway" id="UPA00135">
    <property type="reaction ID" value="UER00198"/>
</dbReference>
<dbReference type="EC" id="3.1.3.3" evidence="4"/>
<dbReference type="EMBL" id="HBHW01035306">
    <property type="protein sequence ID" value="CAE0059056.1"/>
    <property type="molecule type" value="Transcribed_RNA"/>
</dbReference>
<dbReference type="GO" id="GO:0000287">
    <property type="term" value="F:magnesium ion binding"/>
    <property type="evidence" value="ECO:0007669"/>
    <property type="project" value="TreeGrafter"/>
</dbReference>
<evidence type="ECO:0000256" key="6">
    <source>
        <dbReference type="ARBA" id="ARBA00022723"/>
    </source>
</evidence>
<evidence type="ECO:0000256" key="10">
    <source>
        <dbReference type="ARBA" id="ARBA00031693"/>
    </source>
</evidence>
<dbReference type="AlphaFoldDB" id="A0A7S3EJR8"/>
<dbReference type="NCBIfam" id="TIGR00338">
    <property type="entry name" value="serB"/>
    <property type="match status" value="1"/>
</dbReference>
<dbReference type="Pfam" id="PF00702">
    <property type="entry name" value="Hydrolase"/>
    <property type="match status" value="1"/>
</dbReference>
<feature type="active site" description="Nucleophile" evidence="11">
    <location>
        <position position="164"/>
    </location>
</feature>
<accession>A0A7S3EJR8</accession>
<dbReference type="GO" id="GO:0005737">
    <property type="term" value="C:cytoplasm"/>
    <property type="evidence" value="ECO:0007669"/>
    <property type="project" value="TreeGrafter"/>
</dbReference>
<sequence>MAFISGFGSTRASPCNGSVLCTTGFRRRVCLRPVSCTSVGENVNDKGNGAYALRDVSFRAKKGSALDGDYAATLLELGVDQDSQERVLMDFSELLRSLSIETRSMRRLSNKPDTLSVEINLTFNPEDEETTRQAFREFSDTNGVDCVLQKDTAQRRMKRLAMFDLDSTLIQMETADTIARHVGKGEECAVITQRAMNGEIRFEDSLFQRVRLLKGVDVEALDSVKQKVPYTAGAQRLMRVLSNLGCTTCVCSGGFTFLTDHVRDTLKMDASFSNTLGLEDRKLTGEVLGQIVDAERKKDILINVRTFLKVHPDQVLAVGDGANDIPMLEEAGLGVGFNAKEIVKQTVKAKIDQPSMDSILYLLGLDDSDIAALGG</sequence>
<gene>
    <name evidence="12" type="ORF">RMAR00112_LOCUS27121</name>
</gene>
<evidence type="ECO:0000313" key="12">
    <source>
        <dbReference type="EMBL" id="CAE0059056.1"/>
    </source>
</evidence>
<evidence type="ECO:0000256" key="11">
    <source>
        <dbReference type="PIRSR" id="PIRSR604469-1"/>
    </source>
</evidence>
<keyword evidence="5" id="KW-0028">Amino-acid biosynthesis</keyword>
<evidence type="ECO:0000256" key="9">
    <source>
        <dbReference type="ARBA" id="ARBA00023299"/>
    </source>
</evidence>
<dbReference type="InterPro" id="IPR050582">
    <property type="entry name" value="HAD-like_SerB"/>
</dbReference>